<evidence type="ECO:0000256" key="1">
    <source>
        <dbReference type="ARBA" id="ARBA00022679"/>
    </source>
</evidence>
<organism evidence="3">
    <name type="scientific">bioreactor metagenome</name>
    <dbReference type="NCBI Taxonomy" id="1076179"/>
    <lineage>
        <taxon>unclassified sequences</taxon>
        <taxon>metagenomes</taxon>
        <taxon>ecological metagenomes</taxon>
    </lineage>
</organism>
<name>A0A645CHR9_9ZZZZ</name>
<gene>
    <name evidence="3" type="primary">gtaB_24</name>
    <name evidence="3" type="ORF">SDC9_123474</name>
</gene>
<reference evidence="3" key="1">
    <citation type="submission" date="2019-08" db="EMBL/GenBank/DDBJ databases">
        <authorList>
            <person name="Kucharzyk K."/>
            <person name="Murdoch R.W."/>
            <person name="Higgins S."/>
            <person name="Loffler F."/>
        </authorList>
    </citation>
    <scope>NUCLEOTIDE SEQUENCE</scope>
</reference>
<proteinExistence type="predicted"/>
<comment type="caution">
    <text evidence="3">The sequence shown here is derived from an EMBL/GenBank/DDBJ whole genome shotgun (WGS) entry which is preliminary data.</text>
</comment>
<sequence length="46" mass="5528">MYAYVFEGRRHDVGDKLGFLQATVEYALKREDLKEDFKEYLKDIVK</sequence>
<dbReference type="GO" id="GO:0006011">
    <property type="term" value="P:UDP-alpha-D-glucose metabolic process"/>
    <property type="evidence" value="ECO:0007669"/>
    <property type="project" value="InterPro"/>
</dbReference>
<dbReference type="InterPro" id="IPR005771">
    <property type="entry name" value="GalU_uridylyltTrfase_bac/arc"/>
</dbReference>
<dbReference type="EMBL" id="VSSQ01027304">
    <property type="protein sequence ID" value="MPM76476.1"/>
    <property type="molecule type" value="Genomic_DNA"/>
</dbReference>
<dbReference type="Gene3D" id="3.90.550.10">
    <property type="entry name" value="Spore Coat Polysaccharide Biosynthesis Protein SpsA, Chain A"/>
    <property type="match status" value="1"/>
</dbReference>
<dbReference type="PANTHER" id="PTHR43197">
    <property type="entry name" value="UTP--GLUCOSE-1-PHOSPHATE URIDYLYLTRANSFERASE"/>
    <property type="match status" value="1"/>
</dbReference>
<evidence type="ECO:0000313" key="3">
    <source>
        <dbReference type="EMBL" id="MPM76476.1"/>
    </source>
</evidence>
<dbReference type="AlphaFoldDB" id="A0A645CHR9"/>
<dbReference type="InterPro" id="IPR029044">
    <property type="entry name" value="Nucleotide-diphossugar_trans"/>
</dbReference>
<keyword evidence="2 3" id="KW-0548">Nucleotidyltransferase</keyword>
<keyword evidence="1 3" id="KW-0808">Transferase</keyword>
<dbReference type="EC" id="2.7.7.9" evidence="3"/>
<dbReference type="PANTHER" id="PTHR43197:SF1">
    <property type="entry name" value="UTP--GLUCOSE-1-PHOSPHATE URIDYLYLTRANSFERASE"/>
    <property type="match status" value="1"/>
</dbReference>
<evidence type="ECO:0000256" key="2">
    <source>
        <dbReference type="ARBA" id="ARBA00022695"/>
    </source>
</evidence>
<protein>
    <submittedName>
        <fullName evidence="3">UTP--glucose-1-phosphate uridylyltransferase</fullName>
        <ecNumber evidence="3">2.7.7.9</ecNumber>
    </submittedName>
</protein>
<accession>A0A645CHR9</accession>
<dbReference type="GO" id="GO:0003983">
    <property type="term" value="F:UTP:glucose-1-phosphate uridylyltransferase activity"/>
    <property type="evidence" value="ECO:0007669"/>
    <property type="project" value="UniProtKB-EC"/>
</dbReference>